<dbReference type="SMART" id="SM00859">
    <property type="entry name" value="Semialdhyde_dh"/>
    <property type="match status" value="1"/>
</dbReference>
<dbReference type="Pfam" id="PF22698">
    <property type="entry name" value="Semialdhyde_dhC_1"/>
    <property type="match status" value="1"/>
</dbReference>
<evidence type="ECO:0000313" key="9">
    <source>
        <dbReference type="EMBL" id="GBG19187.1"/>
    </source>
</evidence>
<organism evidence="9 10">
    <name type="scientific">Nostoc commune NIES-4072</name>
    <dbReference type="NCBI Taxonomy" id="2005467"/>
    <lineage>
        <taxon>Bacteria</taxon>
        <taxon>Bacillati</taxon>
        <taxon>Cyanobacteriota</taxon>
        <taxon>Cyanophyceae</taxon>
        <taxon>Nostocales</taxon>
        <taxon>Nostocaceae</taxon>
        <taxon>Nostoc</taxon>
    </lineage>
</organism>
<keyword evidence="3 6" id="KW-0028">Amino-acid biosynthesis</keyword>
<evidence type="ECO:0000256" key="5">
    <source>
        <dbReference type="ARBA" id="ARBA00023002"/>
    </source>
</evidence>
<feature type="active site" evidence="6 7">
    <location>
        <position position="118"/>
    </location>
</feature>
<feature type="domain" description="Semialdehyde dehydrogenase NAD-binding" evidence="8">
    <location>
        <begin position="6"/>
        <end position="107"/>
    </location>
</feature>
<dbReference type="InterPro" id="IPR023013">
    <property type="entry name" value="AGPR_AS"/>
</dbReference>
<dbReference type="EMBL" id="BDUD01000001">
    <property type="protein sequence ID" value="GBG19187.1"/>
    <property type="molecule type" value="Genomic_DNA"/>
</dbReference>
<evidence type="ECO:0000256" key="2">
    <source>
        <dbReference type="ARBA" id="ARBA00022571"/>
    </source>
</evidence>
<evidence type="ECO:0000256" key="1">
    <source>
        <dbReference type="ARBA" id="ARBA00022490"/>
    </source>
</evidence>
<protein>
    <recommendedName>
        <fullName evidence="6">N-acetyl-gamma-glutamyl-phosphate reductase</fullName>
        <shortName evidence="6">AGPR</shortName>
        <ecNumber evidence="6">1.2.1.38</ecNumber>
    </recommendedName>
    <alternativeName>
        <fullName evidence="6">N-acetyl-glutamate semialdehyde dehydrogenase</fullName>
        <shortName evidence="6">NAGSA dehydrogenase</shortName>
    </alternativeName>
</protein>
<dbReference type="AlphaFoldDB" id="A0A2R5FK88"/>
<dbReference type="InterPro" id="IPR000534">
    <property type="entry name" value="Semialdehyde_DH_NAD-bd"/>
</dbReference>
<dbReference type="InterPro" id="IPR058924">
    <property type="entry name" value="AGPR_dimerisation_dom"/>
</dbReference>
<proteinExistence type="inferred from homology"/>
<evidence type="ECO:0000313" key="10">
    <source>
        <dbReference type="Proteomes" id="UP000245124"/>
    </source>
</evidence>
<comment type="function">
    <text evidence="6">Catalyzes the NADPH-dependent reduction of N-acetyl-5-glutamyl phosphate to yield N-acetyl-L-glutamate 5-semialdehyde.</text>
</comment>
<comment type="pathway">
    <text evidence="6">Amino-acid biosynthesis; L-arginine biosynthesis; N(2)-acetyl-L-ornithine from L-glutamate: step 3/4.</text>
</comment>
<comment type="catalytic activity">
    <reaction evidence="6">
        <text>N-acetyl-L-glutamate 5-semialdehyde + phosphate + NADP(+) = N-acetyl-L-glutamyl 5-phosphate + NADPH + H(+)</text>
        <dbReference type="Rhea" id="RHEA:21588"/>
        <dbReference type="ChEBI" id="CHEBI:15378"/>
        <dbReference type="ChEBI" id="CHEBI:29123"/>
        <dbReference type="ChEBI" id="CHEBI:43474"/>
        <dbReference type="ChEBI" id="CHEBI:57783"/>
        <dbReference type="ChEBI" id="CHEBI:57936"/>
        <dbReference type="ChEBI" id="CHEBI:58349"/>
        <dbReference type="EC" id="1.2.1.38"/>
    </reaction>
</comment>
<dbReference type="GO" id="GO:0051287">
    <property type="term" value="F:NAD binding"/>
    <property type="evidence" value="ECO:0007669"/>
    <property type="project" value="InterPro"/>
</dbReference>
<dbReference type="SUPFAM" id="SSF51735">
    <property type="entry name" value="NAD(P)-binding Rossmann-fold domains"/>
    <property type="match status" value="1"/>
</dbReference>
<evidence type="ECO:0000256" key="3">
    <source>
        <dbReference type="ARBA" id="ARBA00022605"/>
    </source>
</evidence>
<keyword evidence="10" id="KW-1185">Reference proteome</keyword>
<dbReference type="PANTHER" id="PTHR32338:SF10">
    <property type="entry name" value="N-ACETYL-GAMMA-GLUTAMYL-PHOSPHATE REDUCTASE, CHLOROPLASTIC-RELATED"/>
    <property type="match status" value="1"/>
</dbReference>
<dbReference type="UniPathway" id="UPA00068">
    <property type="reaction ID" value="UER00108"/>
</dbReference>
<dbReference type="Proteomes" id="UP000245124">
    <property type="component" value="Unassembled WGS sequence"/>
</dbReference>
<comment type="subcellular location">
    <subcellularLocation>
        <location evidence="6">Cytoplasm</location>
    </subcellularLocation>
</comment>
<evidence type="ECO:0000259" key="8">
    <source>
        <dbReference type="SMART" id="SM00859"/>
    </source>
</evidence>
<reference evidence="9 10" key="1">
    <citation type="submission" date="2017-06" db="EMBL/GenBank/DDBJ databases">
        <title>Genome sequencing of cyanobaciteial culture collection at National Institute for Environmental Studies (NIES).</title>
        <authorList>
            <person name="Hirose Y."/>
            <person name="Shimura Y."/>
            <person name="Fujisawa T."/>
            <person name="Nakamura Y."/>
            <person name="Kawachi M."/>
        </authorList>
    </citation>
    <scope>NUCLEOTIDE SEQUENCE [LARGE SCALE GENOMIC DNA]</scope>
    <source>
        <strain evidence="9 10">NIES-4072</strain>
    </source>
</reference>
<gene>
    <name evidence="6" type="primary">argC</name>
    <name evidence="9" type="ORF">NIES4072_28540</name>
</gene>
<dbReference type="InterPro" id="IPR010136">
    <property type="entry name" value="AGPR_type-2"/>
</dbReference>
<dbReference type="SUPFAM" id="SSF55347">
    <property type="entry name" value="Glyceraldehyde-3-phosphate dehydrogenase-like, C-terminal domain"/>
    <property type="match status" value="1"/>
</dbReference>
<evidence type="ECO:0000256" key="4">
    <source>
        <dbReference type="ARBA" id="ARBA00022857"/>
    </source>
</evidence>
<accession>A0A2R5FK88</accession>
<name>A0A2R5FK88_NOSCO</name>
<keyword evidence="1 6" id="KW-0963">Cytoplasm</keyword>
<evidence type="ECO:0000256" key="6">
    <source>
        <dbReference type="HAMAP-Rule" id="MF_01110"/>
    </source>
</evidence>
<dbReference type="CDD" id="cd23935">
    <property type="entry name" value="AGPR_2_C"/>
    <property type="match status" value="1"/>
</dbReference>
<dbReference type="InterPro" id="IPR050085">
    <property type="entry name" value="AGPR"/>
</dbReference>
<dbReference type="CDD" id="cd17896">
    <property type="entry name" value="AGPR_2_N"/>
    <property type="match status" value="1"/>
</dbReference>
<dbReference type="Gene3D" id="3.40.50.720">
    <property type="entry name" value="NAD(P)-binding Rossmann-like Domain"/>
    <property type="match status" value="1"/>
</dbReference>
<dbReference type="PANTHER" id="PTHR32338">
    <property type="entry name" value="N-ACETYL-GAMMA-GLUTAMYL-PHOSPHATE REDUCTASE, CHLOROPLASTIC-RELATED-RELATED"/>
    <property type="match status" value="1"/>
</dbReference>
<sequence>MIAKPKIFIDGESGTTGLHIYSRLNQRDDIELVSIEASKRRDATERAKLINAVDVVILCLPDDAAREAVSLVSSTTVKILDASSAHRTANNWVYGFPELNPGQREKIASAQFVSNPGCYPTGFLACIRPLIAKGILKSNFPITVNAVSGYSGGGKNLIKQYHTFHEQEAGGESLYPYGIYGLQFGHKHVKEMHYYSELASPPLFVPAVGDFERGMLVQIPLPLGILDNPPSGEVIHQAIVNYYQSEKFVQVAPYQDSTLLRDGIFLDAMSTTGYAYAMNGTNTVQVFVFANDTTKEALLVARLDNLGKGASGAAIQNLNIMLGFPEELGLL</sequence>
<comment type="caution">
    <text evidence="9">The sequence shown here is derived from an EMBL/GenBank/DDBJ whole genome shotgun (WGS) entry which is preliminary data.</text>
</comment>
<dbReference type="HAMAP" id="MF_01110">
    <property type="entry name" value="ArgC_type2"/>
    <property type="match status" value="1"/>
</dbReference>
<dbReference type="GO" id="GO:0006526">
    <property type="term" value="P:L-arginine biosynthetic process"/>
    <property type="evidence" value="ECO:0007669"/>
    <property type="project" value="UniProtKB-UniRule"/>
</dbReference>
<dbReference type="PROSITE" id="PS01224">
    <property type="entry name" value="ARGC"/>
    <property type="match status" value="1"/>
</dbReference>
<keyword evidence="4 6" id="KW-0521">NADP</keyword>
<keyword evidence="5 6" id="KW-0560">Oxidoreductase</keyword>
<keyword evidence="2 6" id="KW-0055">Arginine biosynthesis</keyword>
<dbReference type="NCBIfam" id="TIGR01851">
    <property type="entry name" value="argC_other"/>
    <property type="match status" value="1"/>
</dbReference>
<dbReference type="InterPro" id="IPR036291">
    <property type="entry name" value="NAD(P)-bd_dom_sf"/>
</dbReference>
<comment type="similarity">
    <text evidence="6">Belongs to the NAGSA dehydrogenase family. Type 2 subfamily.</text>
</comment>
<dbReference type="Pfam" id="PF01118">
    <property type="entry name" value="Semialdhyde_dh"/>
    <property type="match status" value="1"/>
</dbReference>
<evidence type="ECO:0000256" key="7">
    <source>
        <dbReference type="PROSITE-ProRule" id="PRU10010"/>
    </source>
</evidence>
<dbReference type="GO" id="GO:0003942">
    <property type="term" value="F:N-acetyl-gamma-glutamyl-phosphate reductase activity"/>
    <property type="evidence" value="ECO:0007669"/>
    <property type="project" value="UniProtKB-UniRule"/>
</dbReference>
<dbReference type="Gene3D" id="3.30.360.10">
    <property type="entry name" value="Dihydrodipicolinate Reductase, domain 2"/>
    <property type="match status" value="1"/>
</dbReference>
<dbReference type="GO" id="GO:0005737">
    <property type="term" value="C:cytoplasm"/>
    <property type="evidence" value="ECO:0007669"/>
    <property type="project" value="UniProtKB-SubCell"/>
</dbReference>
<dbReference type="EC" id="1.2.1.38" evidence="6"/>